<keyword evidence="1" id="KW-0808">Transferase</keyword>
<dbReference type="InterPro" id="IPR027417">
    <property type="entry name" value="P-loop_NTPase"/>
</dbReference>
<accession>A0ABX0UTR7</accession>
<dbReference type="PANTHER" id="PTHR11669:SF8">
    <property type="entry name" value="DNA POLYMERASE III SUBUNIT DELTA"/>
    <property type="match status" value="1"/>
</dbReference>
<reference evidence="1 2" key="1">
    <citation type="submission" date="2020-03" db="EMBL/GenBank/DDBJ databases">
        <title>Genomic Encyclopedia of Type Strains, Phase IV (KMG-IV): sequencing the most valuable type-strain genomes for metagenomic binning, comparative biology and taxonomic classification.</title>
        <authorList>
            <person name="Goeker M."/>
        </authorList>
    </citation>
    <scope>NUCLEOTIDE SEQUENCE [LARGE SCALE GENOMIC DNA]</scope>
    <source>
        <strain evidence="1 2">DSM 103870</strain>
    </source>
</reference>
<gene>
    <name evidence="1" type="ORF">FHS82_000161</name>
</gene>
<dbReference type="InterPro" id="IPR050238">
    <property type="entry name" value="DNA_Rep/Repair_Clamp_Loader"/>
</dbReference>
<dbReference type="Gene3D" id="3.40.50.300">
    <property type="entry name" value="P-loop containing nucleotide triphosphate hydrolases"/>
    <property type="match status" value="1"/>
</dbReference>
<dbReference type="GO" id="GO:0003887">
    <property type="term" value="F:DNA-directed DNA polymerase activity"/>
    <property type="evidence" value="ECO:0007669"/>
    <property type="project" value="UniProtKB-EC"/>
</dbReference>
<dbReference type="Proteomes" id="UP001429580">
    <property type="component" value="Unassembled WGS sequence"/>
</dbReference>
<name>A0ABX0UTR7_9HYPH</name>
<dbReference type="Pfam" id="PF13177">
    <property type="entry name" value="DNA_pol3_delta2"/>
    <property type="match status" value="1"/>
</dbReference>
<sequence length="357" mass="38158">MMTGADTEPDQFPGAPHPRAQTALFGLEAAEHEFLDAYRSGRLHHAWLIGGPQGIGKATFAYRAARFLLSHPDPASEAVRRATSLAVDPAAGVAAKVAALSHPDLAVLRRAPAGEKKAASTIIPVDAVRRALALFSSTAGNDGYRICIVDSVEDLNVSSANALLKVIEEPPPRALFLLVAHAPGRTLPTIRSRCRRLLLRRLPVAEVENAVRSLPAPFGDAEAAVLARAAELANGSVRAALGLMDAHTIALVERVRALLQGLPAADPAQVHALAEEMTGREAETDFNVLLSTTHDWIAELIHNRAGEGPAKLARFVEVWDNIARAARETQILNLDRRPLVLTLFGELADAARRARAA</sequence>
<dbReference type="SUPFAM" id="SSF52540">
    <property type="entry name" value="P-loop containing nucleoside triphosphate hydrolases"/>
    <property type="match status" value="1"/>
</dbReference>
<keyword evidence="2" id="KW-1185">Reference proteome</keyword>
<dbReference type="EC" id="2.7.7.7" evidence="1"/>
<organism evidence="1 2">
    <name type="scientific">Pseudochelatococcus lubricantis</name>
    <dbReference type="NCBI Taxonomy" id="1538102"/>
    <lineage>
        <taxon>Bacteria</taxon>
        <taxon>Pseudomonadati</taxon>
        <taxon>Pseudomonadota</taxon>
        <taxon>Alphaproteobacteria</taxon>
        <taxon>Hyphomicrobiales</taxon>
        <taxon>Chelatococcaceae</taxon>
        <taxon>Pseudochelatococcus</taxon>
    </lineage>
</organism>
<protein>
    <submittedName>
        <fullName evidence="1">DNA polymerase-3 subunit delta</fullName>
        <ecNumber evidence="1">2.7.7.7</ecNumber>
    </submittedName>
</protein>
<comment type="caution">
    <text evidence="1">The sequence shown here is derived from an EMBL/GenBank/DDBJ whole genome shotgun (WGS) entry which is preliminary data.</text>
</comment>
<keyword evidence="1" id="KW-0548">Nucleotidyltransferase</keyword>
<proteinExistence type="predicted"/>
<evidence type="ECO:0000313" key="1">
    <source>
        <dbReference type="EMBL" id="NIJ56348.1"/>
    </source>
</evidence>
<dbReference type="NCBIfam" id="NF005677">
    <property type="entry name" value="PRK07471.1"/>
    <property type="match status" value="1"/>
</dbReference>
<dbReference type="PANTHER" id="PTHR11669">
    <property type="entry name" value="REPLICATION FACTOR C / DNA POLYMERASE III GAMMA-TAU SUBUNIT"/>
    <property type="match status" value="1"/>
</dbReference>
<dbReference type="EMBL" id="JAASQI010000001">
    <property type="protein sequence ID" value="NIJ56348.1"/>
    <property type="molecule type" value="Genomic_DNA"/>
</dbReference>
<evidence type="ECO:0000313" key="2">
    <source>
        <dbReference type="Proteomes" id="UP001429580"/>
    </source>
</evidence>